<dbReference type="PANTHER" id="PTHR30469:SF15">
    <property type="entry name" value="HLYD FAMILY OF SECRETION PROTEINS"/>
    <property type="match status" value="1"/>
</dbReference>
<reference evidence="9 10" key="1">
    <citation type="journal article" date="2018" name="Sci. Rep.">
        <title>A novel species of the marine cyanobacterium Acaryochloris with a unique pigment content and lifestyle.</title>
        <authorList>
            <person name="Partensky F."/>
            <person name="Six C."/>
            <person name="Ratin M."/>
            <person name="Garczarek L."/>
            <person name="Vaulot D."/>
            <person name="Probert I."/>
            <person name="Calteau A."/>
            <person name="Gourvil P."/>
            <person name="Marie D."/>
            <person name="Grebert T."/>
            <person name="Bouchier C."/>
            <person name="Le Panse S."/>
            <person name="Gachenot M."/>
            <person name="Rodriguez F."/>
            <person name="Garrido J.L."/>
        </authorList>
    </citation>
    <scope>NUCLEOTIDE SEQUENCE [LARGE SCALE GENOMIC DNA]</scope>
    <source>
        <strain evidence="9 10">RCC1774</strain>
    </source>
</reference>
<organism evidence="9 10">
    <name type="scientific">Acaryochloris thomasi RCC1774</name>
    <dbReference type="NCBI Taxonomy" id="1764569"/>
    <lineage>
        <taxon>Bacteria</taxon>
        <taxon>Bacillati</taxon>
        <taxon>Cyanobacteriota</taxon>
        <taxon>Cyanophyceae</taxon>
        <taxon>Acaryochloridales</taxon>
        <taxon>Acaryochloridaceae</taxon>
        <taxon>Acaryochloris</taxon>
        <taxon>Acaryochloris thomasi</taxon>
    </lineage>
</organism>
<feature type="compositionally biased region" description="Acidic residues" evidence="3">
    <location>
        <begin position="19"/>
        <end position="31"/>
    </location>
</feature>
<feature type="domain" description="YtkA-like" evidence="5">
    <location>
        <begin position="493"/>
        <end position="575"/>
    </location>
</feature>
<comment type="similarity">
    <text evidence="1">Belongs to the membrane fusion protein (MFP) (TC 8.A.1) family.</text>
</comment>
<keyword evidence="4" id="KW-1133">Transmembrane helix</keyword>
<keyword evidence="4" id="KW-0812">Transmembrane</keyword>
<proteinExistence type="inferred from homology"/>
<name>A0A2W1JIZ3_9CYAN</name>
<dbReference type="InterPro" id="IPR058792">
    <property type="entry name" value="Beta-barrel_RND_2"/>
</dbReference>
<dbReference type="Pfam" id="PF25989">
    <property type="entry name" value="YknX_C"/>
    <property type="match status" value="1"/>
</dbReference>
<evidence type="ECO:0000259" key="7">
    <source>
        <dbReference type="Pfam" id="PF25954"/>
    </source>
</evidence>
<dbReference type="AlphaFoldDB" id="A0A2W1JIZ3"/>
<evidence type="ECO:0000256" key="1">
    <source>
        <dbReference type="ARBA" id="ARBA00009477"/>
    </source>
</evidence>
<dbReference type="Gene3D" id="2.40.50.100">
    <property type="match status" value="1"/>
</dbReference>
<evidence type="ECO:0000256" key="2">
    <source>
        <dbReference type="SAM" id="Coils"/>
    </source>
</evidence>
<dbReference type="RefSeq" id="WP_110988464.1">
    <property type="nucleotide sequence ID" value="NZ_CAWNWM010000023.1"/>
</dbReference>
<feature type="transmembrane region" description="Helical" evidence="4">
    <location>
        <begin position="47"/>
        <end position="67"/>
    </location>
</feature>
<evidence type="ECO:0000259" key="5">
    <source>
        <dbReference type="Pfam" id="PF13115"/>
    </source>
</evidence>
<feature type="compositionally biased region" description="Basic and acidic residues" evidence="3">
    <location>
        <begin position="1"/>
        <end position="12"/>
    </location>
</feature>
<keyword evidence="10" id="KW-1185">Reference proteome</keyword>
<dbReference type="Pfam" id="PF13115">
    <property type="entry name" value="YtkA"/>
    <property type="match status" value="1"/>
</dbReference>
<dbReference type="InterPro" id="IPR058625">
    <property type="entry name" value="MdtA-like_BSH"/>
</dbReference>
<dbReference type="OrthoDB" id="9806939at2"/>
<dbReference type="Proteomes" id="UP000248857">
    <property type="component" value="Unassembled WGS sequence"/>
</dbReference>
<evidence type="ECO:0000313" key="9">
    <source>
        <dbReference type="EMBL" id="PZD71022.1"/>
    </source>
</evidence>
<evidence type="ECO:0000313" key="10">
    <source>
        <dbReference type="Proteomes" id="UP000248857"/>
    </source>
</evidence>
<evidence type="ECO:0000256" key="4">
    <source>
        <dbReference type="SAM" id="Phobius"/>
    </source>
</evidence>
<feature type="coiled-coil region" evidence="2">
    <location>
        <begin position="175"/>
        <end position="216"/>
    </location>
</feature>
<feature type="domain" description="YknX-like C-terminal permuted SH3-like" evidence="8">
    <location>
        <begin position="404"/>
        <end position="474"/>
    </location>
</feature>
<accession>A0A2W1JIZ3</accession>
<dbReference type="Pfam" id="PF25954">
    <property type="entry name" value="Beta-barrel_RND_2"/>
    <property type="match status" value="1"/>
</dbReference>
<dbReference type="EMBL" id="PQWO01000023">
    <property type="protein sequence ID" value="PZD71022.1"/>
    <property type="molecule type" value="Genomic_DNA"/>
</dbReference>
<feature type="domain" description="CusB-like beta-barrel" evidence="7">
    <location>
        <begin position="324"/>
        <end position="396"/>
    </location>
</feature>
<dbReference type="GO" id="GO:0015562">
    <property type="term" value="F:efflux transmembrane transporter activity"/>
    <property type="evidence" value="ECO:0007669"/>
    <property type="project" value="TreeGrafter"/>
</dbReference>
<sequence>MTQDSVKSKPDELVSSPIEVEETREVEDESSDSPSTSSVHLPGFRPFRSVLALGIFIILSGGIWFVVKHFGGMANMGMDHGAMDEGSMDHSGMSMEDMMAVEGTFNAVPVQVEEIRPRLVQETVQYTGSVYPYLEVTVYPRIAGQLRDYSIYPGDRVQKGQLIAQLDALERRTELDEARAERNVMQEVLAANEIQVTEQQREIDRLVAELDYMKLKAKRFKDLVAGGALAQNDYDAIAAEVAAKEAAISGARTKLGRMRAELGRDRAMISQSQAKANTAVVMARYTVITAPISGIVQSRMADPGVVVQPGIGILKIGDYRRVRLRANVAQADAVGIGKGTRVKAKIPGTETPPITGEITSIFPNADPQTRTVTVEAVVNNPQDQLLSGQFLEMQIIKTSKPATLSVPQMALHQYQGQSAAWVVQGSDDAAIAERRLVKRGLVSGDRVEITQGLRAGDRVITTGFSRLSDGTKVAMVNTAGEPVASLSAPAAGTVAIQLISPDPKTVKMGTAELTLQVSDPASKSPLAVDQLAVDVTMPMKNMAPMTTMVDLKPLPEPGRFRVKTHFGMKGDWIVKAQVKDSDHKGRAQFKLTAQ</sequence>
<evidence type="ECO:0000256" key="3">
    <source>
        <dbReference type="SAM" id="MobiDB-lite"/>
    </source>
</evidence>
<dbReference type="Gene3D" id="2.40.420.20">
    <property type="match status" value="1"/>
</dbReference>
<evidence type="ECO:0000259" key="8">
    <source>
        <dbReference type="Pfam" id="PF25989"/>
    </source>
</evidence>
<dbReference type="Pfam" id="PF25917">
    <property type="entry name" value="BSH_RND"/>
    <property type="match status" value="1"/>
</dbReference>
<dbReference type="InterPro" id="IPR032693">
    <property type="entry name" value="YtkA-like_dom"/>
</dbReference>
<feature type="region of interest" description="Disordered" evidence="3">
    <location>
        <begin position="1"/>
        <end position="39"/>
    </location>
</feature>
<dbReference type="InterPro" id="IPR058637">
    <property type="entry name" value="YknX-like_C"/>
</dbReference>
<gene>
    <name evidence="9" type="primary">mdtE_2</name>
    <name evidence="9" type="ORF">C1752_08464</name>
</gene>
<evidence type="ECO:0000259" key="6">
    <source>
        <dbReference type="Pfam" id="PF25917"/>
    </source>
</evidence>
<dbReference type="InterPro" id="IPR006143">
    <property type="entry name" value="RND_pump_MFP"/>
</dbReference>
<keyword evidence="2" id="KW-0175">Coiled coil</keyword>
<protein>
    <submittedName>
        <fullName evidence="9">Multidrug resistance protein MdtE</fullName>
    </submittedName>
</protein>
<keyword evidence="4" id="KW-0472">Membrane</keyword>
<dbReference type="PANTHER" id="PTHR30469">
    <property type="entry name" value="MULTIDRUG RESISTANCE PROTEIN MDTA"/>
    <property type="match status" value="1"/>
</dbReference>
<feature type="domain" description="Multidrug resistance protein MdtA-like barrel-sandwich hybrid" evidence="6">
    <location>
        <begin position="136"/>
        <end position="309"/>
    </location>
</feature>
<dbReference type="NCBIfam" id="TIGR01730">
    <property type="entry name" value="RND_mfp"/>
    <property type="match status" value="1"/>
</dbReference>
<dbReference type="GO" id="GO:1990281">
    <property type="term" value="C:efflux pump complex"/>
    <property type="evidence" value="ECO:0007669"/>
    <property type="project" value="TreeGrafter"/>
</dbReference>
<comment type="caution">
    <text evidence="9">The sequence shown here is derived from an EMBL/GenBank/DDBJ whole genome shotgun (WGS) entry which is preliminary data.</text>
</comment>
<dbReference type="SUPFAM" id="SSF111369">
    <property type="entry name" value="HlyD-like secretion proteins"/>
    <property type="match status" value="3"/>
</dbReference>
<dbReference type="Gene3D" id="2.40.30.170">
    <property type="match status" value="1"/>
</dbReference>
<dbReference type="Gene3D" id="1.10.287.470">
    <property type="entry name" value="Helix hairpin bin"/>
    <property type="match status" value="1"/>
</dbReference>